<evidence type="ECO:0000313" key="1">
    <source>
        <dbReference type="EMBL" id="SVD90324.1"/>
    </source>
</evidence>
<gene>
    <name evidence="1" type="ORF">METZ01_LOCUS443178</name>
</gene>
<dbReference type="EMBL" id="UINC01180899">
    <property type="protein sequence ID" value="SVD90324.1"/>
    <property type="molecule type" value="Genomic_DNA"/>
</dbReference>
<dbReference type="AlphaFoldDB" id="A0A382Z4A6"/>
<reference evidence="1" key="1">
    <citation type="submission" date="2018-05" db="EMBL/GenBank/DDBJ databases">
        <authorList>
            <person name="Lanie J.A."/>
            <person name="Ng W.-L."/>
            <person name="Kazmierczak K.M."/>
            <person name="Andrzejewski T.M."/>
            <person name="Davidsen T.M."/>
            <person name="Wayne K.J."/>
            <person name="Tettelin H."/>
            <person name="Glass J.I."/>
            <person name="Rusch D."/>
            <person name="Podicherti R."/>
            <person name="Tsui H.-C.T."/>
            <person name="Winkler M.E."/>
        </authorList>
    </citation>
    <scope>NUCLEOTIDE SEQUENCE</scope>
</reference>
<name>A0A382Z4A6_9ZZZZ</name>
<feature type="non-terminal residue" evidence="1">
    <location>
        <position position="35"/>
    </location>
</feature>
<proteinExistence type="predicted"/>
<accession>A0A382Z4A6</accession>
<organism evidence="1">
    <name type="scientific">marine metagenome</name>
    <dbReference type="NCBI Taxonomy" id="408172"/>
    <lineage>
        <taxon>unclassified sequences</taxon>
        <taxon>metagenomes</taxon>
        <taxon>ecological metagenomes</taxon>
    </lineage>
</organism>
<sequence>MGTGRCLTNYFLHVPYSNDAWALVFEFFKDKVGHL</sequence>
<protein>
    <submittedName>
        <fullName evidence="1">Uncharacterized protein</fullName>
    </submittedName>
</protein>